<protein>
    <submittedName>
        <fullName evidence="1">Uncharacterized protein</fullName>
    </submittedName>
</protein>
<dbReference type="InterPro" id="IPR042619">
    <property type="entry name" value="BBS10"/>
</dbReference>
<dbReference type="EMBL" id="SRMA01025732">
    <property type="protein sequence ID" value="TRY91638.1"/>
    <property type="molecule type" value="Genomic_DNA"/>
</dbReference>
<reference evidence="1 2" key="1">
    <citation type="journal article" date="2019" name="Sci. Data">
        <title>Hybrid genome assembly and annotation of Danionella translucida.</title>
        <authorList>
            <person name="Kadobianskyi M."/>
            <person name="Schulze L."/>
            <person name="Schuelke M."/>
            <person name="Judkewitz B."/>
        </authorList>
    </citation>
    <scope>NUCLEOTIDE SEQUENCE [LARGE SCALE GENOMIC DNA]</scope>
    <source>
        <strain evidence="1 2">Bolton</strain>
    </source>
</reference>
<dbReference type="InterPro" id="IPR027409">
    <property type="entry name" value="GroEL-like_apical_dom_sf"/>
</dbReference>
<evidence type="ECO:0000313" key="1">
    <source>
        <dbReference type="EMBL" id="TRY91638.1"/>
    </source>
</evidence>
<dbReference type="Gene3D" id="3.30.260.10">
    <property type="entry name" value="TCP-1-like chaperonin intermediate domain"/>
    <property type="match status" value="1"/>
</dbReference>
<proteinExistence type="predicted"/>
<name>A0A553QPK0_9TELE</name>
<dbReference type="PANTHER" id="PTHR14667:SF2">
    <property type="entry name" value="BARDET-BIEDL SYNDROME 10 PROTEIN"/>
    <property type="match status" value="1"/>
</dbReference>
<sequence length="526" mass="58116">MQEECVSLQLCVSVLGALESVVRRCVGPEGGSVLMVLDCMCAHTKSTGDGSKSFVLLLAALLRGIQESASMHHKTTLSDPALPNLANRLLAVGLKQLDDIITHKITPYAMLHCRHHSNKLDDRIVDLLVSGYISGRVGIGQADSLRRVLCEFYNTIQKDQITAEKISFIHSHFTFLHTTVTGRPIGCSEVIEGLVVPRDWSVWTELEGPLRALVLYESVGSLFDTGDLSISIQEDWFQRAESIVKQKLAQLLQLQVNVVLSSVKQPDIVLEWARMNCISLLECVESEQLDFFCHVSAIETLSHPGQQITKLKYCRRLQLGGHRCAHLGLFSHMHTLVLCAPAPGLLDQIVSVSQGVFAMLQHLSQSYTSNCHLGDQCQDLWSGVVRAGLVIPAGGVFELLLHYFLLNNSGCDSESGKILAKALLSVPRALYSLNHRRFLKIQTRFLDNLKLWEKTAAEESERPGLDLELCYGEGLSLESVCGKQQLVVSVLQCLHRLLCVGGILKTRSAVHAKIHSEEEDVADDEV</sequence>
<keyword evidence="2" id="KW-1185">Reference proteome</keyword>
<gene>
    <name evidence="1" type="ORF">DNTS_017028</name>
</gene>
<dbReference type="Gene3D" id="3.50.7.10">
    <property type="entry name" value="GroEL"/>
    <property type="match status" value="1"/>
</dbReference>
<dbReference type="AlphaFoldDB" id="A0A553QPK0"/>
<organism evidence="1 2">
    <name type="scientific">Danionella cerebrum</name>
    <dbReference type="NCBI Taxonomy" id="2873325"/>
    <lineage>
        <taxon>Eukaryota</taxon>
        <taxon>Metazoa</taxon>
        <taxon>Chordata</taxon>
        <taxon>Craniata</taxon>
        <taxon>Vertebrata</taxon>
        <taxon>Euteleostomi</taxon>
        <taxon>Actinopterygii</taxon>
        <taxon>Neopterygii</taxon>
        <taxon>Teleostei</taxon>
        <taxon>Ostariophysi</taxon>
        <taxon>Cypriniformes</taxon>
        <taxon>Danionidae</taxon>
        <taxon>Danioninae</taxon>
        <taxon>Danionella</taxon>
    </lineage>
</organism>
<dbReference type="SUPFAM" id="SSF48592">
    <property type="entry name" value="GroEL equatorial domain-like"/>
    <property type="match status" value="1"/>
</dbReference>
<dbReference type="InterPro" id="IPR027413">
    <property type="entry name" value="GROEL-like_equatorial_sf"/>
</dbReference>
<dbReference type="PANTHER" id="PTHR14667">
    <property type="entry name" value="BARDET-BIEDL SYNDROME 10 PROTEIN"/>
    <property type="match status" value="1"/>
</dbReference>
<dbReference type="Gene3D" id="1.10.560.10">
    <property type="entry name" value="GroEL-like equatorial domain"/>
    <property type="match status" value="1"/>
</dbReference>
<dbReference type="InterPro" id="IPR027410">
    <property type="entry name" value="TCP-1-like_intermed_sf"/>
</dbReference>
<accession>A0A553QPK0</accession>
<evidence type="ECO:0000313" key="2">
    <source>
        <dbReference type="Proteomes" id="UP000316079"/>
    </source>
</evidence>
<dbReference type="GO" id="GO:0051131">
    <property type="term" value="P:chaperone-mediated protein complex assembly"/>
    <property type="evidence" value="ECO:0007669"/>
    <property type="project" value="InterPro"/>
</dbReference>
<dbReference type="Proteomes" id="UP000316079">
    <property type="component" value="Unassembled WGS sequence"/>
</dbReference>
<dbReference type="OrthoDB" id="9393833at2759"/>
<comment type="caution">
    <text evidence="1">The sequence shown here is derived from an EMBL/GenBank/DDBJ whole genome shotgun (WGS) entry which is preliminary data.</text>
</comment>
<dbReference type="STRING" id="623744.A0A553QPK0"/>